<dbReference type="AlphaFoldDB" id="A0A1G2P458"/>
<protein>
    <submittedName>
        <fullName evidence="1">Uncharacterized protein</fullName>
    </submittedName>
</protein>
<proteinExistence type="predicted"/>
<dbReference type="Proteomes" id="UP000176355">
    <property type="component" value="Unassembled WGS sequence"/>
</dbReference>
<evidence type="ECO:0000313" key="2">
    <source>
        <dbReference type="Proteomes" id="UP000176355"/>
    </source>
</evidence>
<reference evidence="1 2" key="1">
    <citation type="journal article" date="2016" name="Nat. Commun.">
        <title>Thousands of microbial genomes shed light on interconnected biogeochemical processes in an aquifer system.</title>
        <authorList>
            <person name="Anantharaman K."/>
            <person name="Brown C.T."/>
            <person name="Hug L.A."/>
            <person name="Sharon I."/>
            <person name="Castelle C.J."/>
            <person name="Probst A.J."/>
            <person name="Thomas B.C."/>
            <person name="Singh A."/>
            <person name="Wilkins M.J."/>
            <person name="Karaoz U."/>
            <person name="Brodie E.L."/>
            <person name="Williams K.H."/>
            <person name="Hubbard S.S."/>
            <person name="Banfield J.F."/>
        </authorList>
    </citation>
    <scope>NUCLEOTIDE SEQUENCE [LARGE SCALE GENOMIC DNA]</scope>
</reference>
<organism evidence="1 2">
    <name type="scientific">Candidatus Taylorbacteria bacterium RIFCSPLOWO2_12_FULL_44_15c</name>
    <dbReference type="NCBI Taxonomy" id="1802333"/>
    <lineage>
        <taxon>Bacteria</taxon>
        <taxon>Candidatus Tayloriibacteriota</taxon>
    </lineage>
</organism>
<name>A0A1G2P458_9BACT</name>
<sequence length="68" mass="7391">MVNTGKEFSDVVFQNPAGLGVVFADFPNKSTKTVDGFVSSLFVSAGKRIGNKCLVKEWVKFSVNSTMK</sequence>
<gene>
    <name evidence="1" type="ORF">A3G03_00170</name>
</gene>
<accession>A0A1G2P458</accession>
<comment type="caution">
    <text evidence="1">The sequence shown here is derived from an EMBL/GenBank/DDBJ whole genome shotgun (WGS) entry which is preliminary data.</text>
</comment>
<evidence type="ECO:0000313" key="1">
    <source>
        <dbReference type="EMBL" id="OHA43128.1"/>
    </source>
</evidence>
<dbReference type="EMBL" id="MHSL01000031">
    <property type="protein sequence ID" value="OHA43128.1"/>
    <property type="molecule type" value="Genomic_DNA"/>
</dbReference>